<name>A0A3M8SX20_9GAMM</name>
<comment type="caution">
    <text evidence="11">The sequence shown here is derived from an EMBL/GenBank/DDBJ whole genome shotgun (WGS) entry which is preliminary data.</text>
</comment>
<comment type="similarity">
    <text evidence="2">Belongs to the TonB family.</text>
</comment>
<keyword evidence="8" id="KW-1133">Transmembrane helix</keyword>
<proteinExistence type="inferred from homology"/>
<keyword evidence="6" id="KW-0812">Transmembrane</keyword>
<dbReference type="InterPro" id="IPR051045">
    <property type="entry name" value="TonB-dependent_transducer"/>
</dbReference>
<dbReference type="Gene3D" id="3.30.1150.10">
    <property type="match status" value="1"/>
</dbReference>
<evidence type="ECO:0000256" key="6">
    <source>
        <dbReference type="ARBA" id="ARBA00022692"/>
    </source>
</evidence>
<evidence type="ECO:0000256" key="4">
    <source>
        <dbReference type="ARBA" id="ARBA00022475"/>
    </source>
</evidence>
<evidence type="ECO:0000259" key="10">
    <source>
        <dbReference type="PROSITE" id="PS52015"/>
    </source>
</evidence>
<gene>
    <name evidence="11" type="ORF">EER27_12085</name>
</gene>
<keyword evidence="12" id="KW-1185">Reference proteome</keyword>
<evidence type="ECO:0000256" key="8">
    <source>
        <dbReference type="ARBA" id="ARBA00022989"/>
    </source>
</evidence>
<dbReference type="EMBL" id="RIBS01000005">
    <property type="protein sequence ID" value="RNF83232.1"/>
    <property type="molecule type" value="Genomic_DNA"/>
</dbReference>
<keyword evidence="7" id="KW-0653">Protein transport</keyword>
<dbReference type="GO" id="GO:0098797">
    <property type="term" value="C:plasma membrane protein complex"/>
    <property type="evidence" value="ECO:0007669"/>
    <property type="project" value="TreeGrafter"/>
</dbReference>
<evidence type="ECO:0000313" key="11">
    <source>
        <dbReference type="EMBL" id="RNF83232.1"/>
    </source>
</evidence>
<keyword evidence="5" id="KW-0997">Cell inner membrane</keyword>
<evidence type="ECO:0000256" key="9">
    <source>
        <dbReference type="ARBA" id="ARBA00023136"/>
    </source>
</evidence>
<keyword evidence="9" id="KW-0472">Membrane</keyword>
<evidence type="ECO:0000256" key="5">
    <source>
        <dbReference type="ARBA" id="ARBA00022519"/>
    </source>
</evidence>
<dbReference type="InterPro" id="IPR006260">
    <property type="entry name" value="TonB/TolA_C"/>
</dbReference>
<accession>A0A3M8SX20</accession>
<dbReference type="Pfam" id="PF03544">
    <property type="entry name" value="TonB_C"/>
    <property type="match status" value="1"/>
</dbReference>
<keyword evidence="3" id="KW-0813">Transport</keyword>
<reference evidence="11 12" key="1">
    <citation type="submission" date="2018-11" db="EMBL/GenBank/DDBJ databases">
        <title>Lysobacter cryohumiis sp. nov., isolated from soil in the Tianshan Mountains, Xinjiang, China.</title>
        <authorList>
            <person name="Luo Y."/>
            <person name="Sheng H."/>
        </authorList>
    </citation>
    <scope>NUCLEOTIDE SEQUENCE [LARGE SCALE GENOMIC DNA]</scope>
    <source>
        <strain evidence="11 12">ZS60</strain>
    </source>
</reference>
<dbReference type="OrthoDB" id="9792439at2"/>
<dbReference type="GO" id="GO:0031992">
    <property type="term" value="F:energy transducer activity"/>
    <property type="evidence" value="ECO:0007669"/>
    <property type="project" value="TreeGrafter"/>
</dbReference>
<evidence type="ECO:0000256" key="2">
    <source>
        <dbReference type="ARBA" id="ARBA00006555"/>
    </source>
</evidence>
<dbReference type="GO" id="GO:0055085">
    <property type="term" value="P:transmembrane transport"/>
    <property type="evidence" value="ECO:0007669"/>
    <property type="project" value="InterPro"/>
</dbReference>
<feature type="domain" description="TonB C-terminal" evidence="10">
    <location>
        <begin position="53"/>
        <end position="149"/>
    </location>
</feature>
<dbReference type="PROSITE" id="PS52015">
    <property type="entry name" value="TONB_CTD"/>
    <property type="match status" value="1"/>
</dbReference>
<keyword evidence="4" id="KW-1003">Cell membrane</keyword>
<dbReference type="InterPro" id="IPR037682">
    <property type="entry name" value="TonB_C"/>
</dbReference>
<dbReference type="PANTHER" id="PTHR33446:SF2">
    <property type="entry name" value="PROTEIN TONB"/>
    <property type="match status" value="1"/>
</dbReference>
<comment type="subcellular location">
    <subcellularLocation>
        <location evidence="1">Cell inner membrane</location>
        <topology evidence="1">Single-pass membrane protein</topology>
        <orientation evidence="1">Periplasmic side</orientation>
    </subcellularLocation>
</comment>
<evidence type="ECO:0000256" key="3">
    <source>
        <dbReference type="ARBA" id="ARBA00022448"/>
    </source>
</evidence>
<dbReference type="AlphaFoldDB" id="A0A3M8SX20"/>
<dbReference type="NCBIfam" id="TIGR01352">
    <property type="entry name" value="tonB_Cterm"/>
    <property type="match status" value="1"/>
</dbReference>
<dbReference type="SUPFAM" id="SSF74653">
    <property type="entry name" value="TolA/TonB C-terminal domain"/>
    <property type="match status" value="1"/>
</dbReference>
<evidence type="ECO:0000313" key="12">
    <source>
        <dbReference type="Proteomes" id="UP000267049"/>
    </source>
</evidence>
<evidence type="ECO:0000256" key="7">
    <source>
        <dbReference type="ARBA" id="ARBA00022927"/>
    </source>
</evidence>
<dbReference type="PANTHER" id="PTHR33446">
    <property type="entry name" value="PROTEIN TONB-RELATED"/>
    <property type="match status" value="1"/>
</dbReference>
<evidence type="ECO:0000256" key="1">
    <source>
        <dbReference type="ARBA" id="ARBA00004383"/>
    </source>
</evidence>
<organism evidence="11 12">
    <name type="scientific">Montanilutibacter psychrotolerans</name>
    <dbReference type="NCBI Taxonomy" id="1327343"/>
    <lineage>
        <taxon>Bacteria</taxon>
        <taxon>Pseudomonadati</taxon>
        <taxon>Pseudomonadota</taxon>
        <taxon>Gammaproteobacteria</taxon>
        <taxon>Lysobacterales</taxon>
        <taxon>Lysobacteraceae</taxon>
        <taxon>Montanilutibacter</taxon>
    </lineage>
</organism>
<dbReference type="Proteomes" id="UP000267049">
    <property type="component" value="Unassembled WGS sequence"/>
</dbReference>
<sequence length="161" mass="16991">MTSSAPRKLTHWWTDMNATSGTHFNTGRAGVGALVLIGLLVACHPQQEGPAPIRHTEPTVLDAPAPNYPLALACEGTGGYVELMLTIGVDGRASAFRLTRSSKLDALDQAAQEAVRGWKFKPATRGGKPVSTQIKVPITFTPPAVRPTSCFALDEAAKADG</sequence>
<dbReference type="GO" id="GO:0015031">
    <property type="term" value="P:protein transport"/>
    <property type="evidence" value="ECO:0007669"/>
    <property type="project" value="UniProtKB-KW"/>
</dbReference>
<protein>
    <submittedName>
        <fullName evidence="11">Energy transducer TonB</fullName>
    </submittedName>
</protein>